<evidence type="ECO:0000313" key="4">
    <source>
        <dbReference type="EMBL" id="CAJ36686.1"/>
    </source>
</evidence>
<organism evidence="4 5">
    <name type="scientific">Methanocella arvoryzae (strain DSM 22066 / NBRC 105507 / MRE50)</name>
    <dbReference type="NCBI Taxonomy" id="351160"/>
    <lineage>
        <taxon>Archaea</taxon>
        <taxon>Methanobacteriati</taxon>
        <taxon>Methanobacteriota</taxon>
        <taxon>Stenosarchaea group</taxon>
        <taxon>Methanomicrobia</taxon>
        <taxon>Methanocellales</taxon>
        <taxon>Methanocellaceae</taxon>
        <taxon>Methanocella</taxon>
    </lineage>
</organism>
<name>Q0W4K7_METAR</name>
<dbReference type="AlphaFoldDB" id="Q0W4K7"/>
<dbReference type="STRING" id="351160.RCIX1420"/>
<dbReference type="Pfam" id="PF13412">
    <property type="entry name" value="HTH_24"/>
    <property type="match status" value="2"/>
</dbReference>
<feature type="transmembrane region" description="Helical" evidence="2">
    <location>
        <begin position="101"/>
        <end position="122"/>
    </location>
</feature>
<keyword evidence="2" id="KW-0472">Membrane</keyword>
<evidence type="ECO:0000259" key="3">
    <source>
        <dbReference type="SMART" id="SM00418"/>
    </source>
</evidence>
<dbReference type="OrthoDB" id="28610at2157"/>
<dbReference type="InterPro" id="IPR036390">
    <property type="entry name" value="WH_DNA-bd_sf"/>
</dbReference>
<keyword evidence="5" id="KW-1185">Reference proteome</keyword>
<dbReference type="Gene3D" id="1.10.10.10">
    <property type="entry name" value="Winged helix-like DNA-binding domain superfamily/Winged helix DNA-binding domain"/>
    <property type="match status" value="2"/>
</dbReference>
<dbReference type="GO" id="GO:0003700">
    <property type="term" value="F:DNA-binding transcription factor activity"/>
    <property type="evidence" value="ECO:0007669"/>
    <property type="project" value="InterPro"/>
</dbReference>
<evidence type="ECO:0000313" key="5">
    <source>
        <dbReference type="Proteomes" id="UP000000663"/>
    </source>
</evidence>
<dbReference type="GeneID" id="5145291"/>
<sequence>MRLKHALNTLIVILLLIIVSTLPASAAQTTVDNYPIPGPGDTSGASGNTVGFSPIPGPRNSSGASGDTISLSPIPGPVDTSGADATITFWQLPLRIQVEQITWIAAVTAAALAAVLKLWPIVIGKLKNRRDNEIRERIYNYIKNNPGTTMADISRRENLNLGTIRYHITRLQSDHKITLVKSEKFVRLFRNSGVYTEREKAIISSISRPAAISIVSYLREAPGATIDEIAGHLHITSSGAYVQLKKLIRDGVVYREPAGRFLKYYLNEEVLALIARQLPVSV</sequence>
<dbReference type="EMBL" id="AM114193">
    <property type="protein sequence ID" value="CAJ36686.1"/>
    <property type="molecule type" value="Genomic_DNA"/>
</dbReference>
<dbReference type="Proteomes" id="UP000000663">
    <property type="component" value="Chromosome"/>
</dbReference>
<accession>Q0W4K7</accession>
<protein>
    <submittedName>
        <fullName evidence="4">Transcriptional regulator (ArsR family)</fullName>
    </submittedName>
</protein>
<evidence type="ECO:0000256" key="1">
    <source>
        <dbReference type="SAM" id="MobiDB-lite"/>
    </source>
</evidence>
<reference evidence="4 5" key="1">
    <citation type="journal article" date="2006" name="Science">
        <title>Genome of rice cluster I archaea -- the key methane producers in the rice rhizosphere.</title>
        <authorList>
            <person name="Erkel C."/>
            <person name="Kube M."/>
            <person name="Reinhardt R."/>
            <person name="Liesack W."/>
        </authorList>
    </citation>
    <scope>NUCLEOTIDE SEQUENCE [LARGE SCALE GENOMIC DNA]</scope>
    <source>
        <strain evidence="5">DSM 22066 / NBRC 105507 / MRE50</strain>
    </source>
</reference>
<dbReference type="RefSeq" id="WP_012035865.1">
    <property type="nucleotide sequence ID" value="NC_009464.1"/>
</dbReference>
<dbReference type="CDD" id="cd00090">
    <property type="entry name" value="HTH_ARSR"/>
    <property type="match status" value="1"/>
</dbReference>
<keyword evidence="2" id="KW-0812">Transmembrane</keyword>
<dbReference type="PANTHER" id="PTHR36216">
    <property type="entry name" value="TRANSCRIPTIONAL REGULATOR, TRMB"/>
    <property type="match status" value="1"/>
</dbReference>
<dbReference type="InterPro" id="IPR036388">
    <property type="entry name" value="WH-like_DNA-bd_sf"/>
</dbReference>
<dbReference type="eggNOG" id="arCOG02611">
    <property type="taxonomic scope" value="Archaea"/>
</dbReference>
<feature type="domain" description="HTH arsR-type" evidence="3">
    <location>
        <begin position="201"/>
        <end position="280"/>
    </location>
</feature>
<dbReference type="SUPFAM" id="SSF46785">
    <property type="entry name" value="Winged helix' DNA-binding domain"/>
    <property type="match status" value="2"/>
</dbReference>
<dbReference type="InterPro" id="IPR001845">
    <property type="entry name" value="HTH_ArsR_DNA-bd_dom"/>
</dbReference>
<dbReference type="PANTHER" id="PTHR36216:SF1">
    <property type="entry name" value="HTH ARSR-TYPE DOMAIN-CONTAINING PROTEIN"/>
    <property type="match status" value="1"/>
</dbReference>
<feature type="region of interest" description="Disordered" evidence="1">
    <location>
        <begin position="36"/>
        <end position="77"/>
    </location>
</feature>
<dbReference type="SMART" id="SM00418">
    <property type="entry name" value="HTH_ARSR"/>
    <property type="match status" value="1"/>
</dbReference>
<feature type="compositionally biased region" description="Polar residues" evidence="1">
    <location>
        <begin position="59"/>
        <end position="71"/>
    </location>
</feature>
<keyword evidence="2" id="KW-1133">Transmembrane helix</keyword>
<evidence type="ECO:0000256" key="2">
    <source>
        <dbReference type="SAM" id="Phobius"/>
    </source>
</evidence>
<dbReference type="KEGG" id="rci:RCIX1420"/>
<gene>
    <name evidence="4" type="ORF">RCIX1420</name>
</gene>
<proteinExistence type="predicted"/>
<dbReference type="InterPro" id="IPR011991">
    <property type="entry name" value="ArsR-like_HTH"/>
</dbReference>